<reference evidence="5 6" key="1">
    <citation type="submission" date="2019-03" db="EMBL/GenBank/DDBJ databases">
        <title>Genomic Encyclopedia of Type Strains, Phase IV (KMG-IV): sequencing the most valuable type-strain genomes for metagenomic binning, comparative biology and taxonomic classification.</title>
        <authorList>
            <person name="Goeker M."/>
        </authorList>
    </citation>
    <scope>NUCLEOTIDE SEQUENCE [LARGE SCALE GENOMIC DNA]</scope>
    <source>
        <strain evidence="5 6">DSM 18577</strain>
    </source>
</reference>
<keyword evidence="3" id="KW-0804">Transcription</keyword>
<organism evidence="5 6">
    <name type="scientific">Celerinatantimonas diazotrophica</name>
    <dbReference type="NCBI Taxonomy" id="412034"/>
    <lineage>
        <taxon>Bacteria</taxon>
        <taxon>Pseudomonadati</taxon>
        <taxon>Pseudomonadota</taxon>
        <taxon>Gammaproteobacteria</taxon>
        <taxon>Celerinatantimonadaceae</taxon>
        <taxon>Celerinatantimonas</taxon>
    </lineage>
</organism>
<dbReference type="EMBL" id="SMGD01000011">
    <property type="protein sequence ID" value="TCK58602.1"/>
    <property type="molecule type" value="Genomic_DNA"/>
</dbReference>
<dbReference type="Proteomes" id="UP000295565">
    <property type="component" value="Unassembled WGS sequence"/>
</dbReference>
<keyword evidence="6" id="KW-1185">Reference proteome</keyword>
<dbReference type="SUPFAM" id="SSF47413">
    <property type="entry name" value="lambda repressor-like DNA-binding domains"/>
    <property type="match status" value="1"/>
</dbReference>
<comment type="caution">
    <text evidence="5">The sequence shown here is derived from an EMBL/GenBank/DDBJ whole genome shotgun (WGS) entry which is preliminary data.</text>
</comment>
<accession>A0A4R1K3H3</accession>
<dbReference type="GO" id="GO:0000976">
    <property type="term" value="F:transcription cis-regulatory region binding"/>
    <property type="evidence" value="ECO:0007669"/>
    <property type="project" value="TreeGrafter"/>
</dbReference>
<evidence type="ECO:0000313" key="5">
    <source>
        <dbReference type="EMBL" id="TCK58602.1"/>
    </source>
</evidence>
<dbReference type="CDD" id="cd01392">
    <property type="entry name" value="HTH_LacI"/>
    <property type="match status" value="1"/>
</dbReference>
<dbReference type="Gene3D" id="3.40.50.2300">
    <property type="match status" value="2"/>
</dbReference>
<dbReference type="PANTHER" id="PTHR30146">
    <property type="entry name" value="LACI-RELATED TRANSCRIPTIONAL REPRESSOR"/>
    <property type="match status" value="1"/>
</dbReference>
<dbReference type="Pfam" id="PF00356">
    <property type="entry name" value="LacI"/>
    <property type="match status" value="1"/>
</dbReference>
<feature type="domain" description="HTH lacI-type" evidence="4">
    <location>
        <begin position="12"/>
        <end position="67"/>
    </location>
</feature>
<dbReference type="Pfam" id="PF13377">
    <property type="entry name" value="Peripla_BP_3"/>
    <property type="match status" value="1"/>
</dbReference>
<keyword evidence="2" id="KW-0238">DNA-binding</keyword>
<sequence length="349" mass="39381">MEDKKLNRKKNVTLADIAKIVGVGSMTVSRAFRTPEKVSAELREQIEKVALELGYQIPIHNQSEHKTGLMLIYASDYLSYSQLFLALKKLLTAANIDFIIDASITNSNEEYNKLLTLALLKPEFVILSSAPHNGETVTLLKNLNIPVIEILSQTPVPIDINIGISQQKTIYELTCEHIKQGYSQICFISENHENWKSKQQIIGWQRAMINYGLNPDKTLSLTEDFSYTKASSLLPEILLRWPTTELILCGNMHMVNALICEAFRRKIKIPEVLSIASIGSHDLAQSLYPSISSADIPLIELAEDIFKVIKQSINGIAIEQKVMITEATIHLRQSSCVNKKDRFKQNDWI</sequence>
<proteinExistence type="predicted"/>
<dbReference type="InterPro" id="IPR028082">
    <property type="entry name" value="Peripla_BP_I"/>
</dbReference>
<dbReference type="Gene3D" id="1.10.260.40">
    <property type="entry name" value="lambda repressor-like DNA-binding domains"/>
    <property type="match status" value="1"/>
</dbReference>
<evidence type="ECO:0000256" key="2">
    <source>
        <dbReference type="ARBA" id="ARBA00023125"/>
    </source>
</evidence>
<dbReference type="AlphaFoldDB" id="A0A4R1K3H3"/>
<evidence type="ECO:0000259" key="4">
    <source>
        <dbReference type="PROSITE" id="PS50932"/>
    </source>
</evidence>
<dbReference type="PANTHER" id="PTHR30146:SF33">
    <property type="entry name" value="TRANSCRIPTIONAL REGULATOR"/>
    <property type="match status" value="1"/>
</dbReference>
<protein>
    <submittedName>
        <fullName evidence="5">LacI family transcriptional regulator</fullName>
    </submittedName>
</protein>
<dbReference type="InterPro" id="IPR000843">
    <property type="entry name" value="HTH_LacI"/>
</dbReference>
<dbReference type="InterPro" id="IPR046335">
    <property type="entry name" value="LacI/GalR-like_sensor"/>
</dbReference>
<evidence type="ECO:0000256" key="1">
    <source>
        <dbReference type="ARBA" id="ARBA00023015"/>
    </source>
</evidence>
<dbReference type="RefSeq" id="WP_131911569.1">
    <property type="nucleotide sequence ID" value="NZ_OU594967.1"/>
</dbReference>
<dbReference type="OrthoDB" id="5681588at2"/>
<keyword evidence="1" id="KW-0805">Transcription regulation</keyword>
<name>A0A4R1K3H3_9GAMM</name>
<dbReference type="SMART" id="SM00354">
    <property type="entry name" value="HTH_LACI"/>
    <property type="match status" value="1"/>
</dbReference>
<dbReference type="SUPFAM" id="SSF53822">
    <property type="entry name" value="Periplasmic binding protein-like I"/>
    <property type="match status" value="1"/>
</dbReference>
<dbReference type="GO" id="GO:0003700">
    <property type="term" value="F:DNA-binding transcription factor activity"/>
    <property type="evidence" value="ECO:0007669"/>
    <property type="project" value="TreeGrafter"/>
</dbReference>
<dbReference type="PROSITE" id="PS50932">
    <property type="entry name" value="HTH_LACI_2"/>
    <property type="match status" value="1"/>
</dbReference>
<evidence type="ECO:0000313" key="6">
    <source>
        <dbReference type="Proteomes" id="UP000295565"/>
    </source>
</evidence>
<dbReference type="InterPro" id="IPR010982">
    <property type="entry name" value="Lambda_DNA-bd_dom_sf"/>
</dbReference>
<gene>
    <name evidence="5" type="ORF">EV690_0733</name>
</gene>
<evidence type="ECO:0000256" key="3">
    <source>
        <dbReference type="ARBA" id="ARBA00023163"/>
    </source>
</evidence>